<feature type="non-terminal residue" evidence="1">
    <location>
        <position position="1"/>
    </location>
</feature>
<gene>
    <name evidence="1" type="ORF">LCGC14_1206460</name>
</gene>
<name>A0A0F9NXJ2_9ZZZZ</name>
<dbReference type="AlphaFoldDB" id="A0A0F9NXJ2"/>
<sequence>MFEALVPPVTVPSEPSQREVAYFVAEQQMVKALSTPLVPTQISGSFSFVIPYQMLTLPHKYIRSVDAITARGLVGTCNCDMTNINACAVIRSYFGYVDTRIIAGLYGSSGCGCGSTKPYDYNITYTAGLTTGTAMNDKSLHRSLAILARLELLDMLDPGGLEGGGGDPGVQSYSSLGYSETRVDLDDTPFGKSALANKAWNLVDHLYIMRPLKMG</sequence>
<proteinExistence type="predicted"/>
<reference evidence="1" key="1">
    <citation type="journal article" date="2015" name="Nature">
        <title>Complex archaea that bridge the gap between prokaryotes and eukaryotes.</title>
        <authorList>
            <person name="Spang A."/>
            <person name="Saw J.H."/>
            <person name="Jorgensen S.L."/>
            <person name="Zaremba-Niedzwiedzka K."/>
            <person name="Martijn J."/>
            <person name="Lind A.E."/>
            <person name="van Eijk R."/>
            <person name="Schleper C."/>
            <person name="Guy L."/>
            <person name="Ettema T.J."/>
        </authorList>
    </citation>
    <scope>NUCLEOTIDE SEQUENCE</scope>
</reference>
<protein>
    <submittedName>
        <fullName evidence="1">Uncharacterized protein</fullName>
    </submittedName>
</protein>
<accession>A0A0F9NXJ2</accession>
<evidence type="ECO:0000313" key="1">
    <source>
        <dbReference type="EMBL" id="KKM93615.1"/>
    </source>
</evidence>
<comment type="caution">
    <text evidence="1">The sequence shown here is derived from an EMBL/GenBank/DDBJ whole genome shotgun (WGS) entry which is preliminary data.</text>
</comment>
<organism evidence="1">
    <name type="scientific">marine sediment metagenome</name>
    <dbReference type="NCBI Taxonomy" id="412755"/>
    <lineage>
        <taxon>unclassified sequences</taxon>
        <taxon>metagenomes</taxon>
        <taxon>ecological metagenomes</taxon>
    </lineage>
</organism>
<dbReference type="EMBL" id="LAZR01006240">
    <property type="protein sequence ID" value="KKM93615.1"/>
    <property type="molecule type" value="Genomic_DNA"/>
</dbReference>